<protein>
    <submittedName>
        <fullName evidence="1">Uncharacterized protein</fullName>
    </submittedName>
</protein>
<sequence length="184" mass="21245">MVNLSNQEIQQQLNQLQKESLKWEGLISTNEDQLVTLESKMDQVIVNVNGIARFHEDLQKLNDRLGNLLSLTTNHLTLYPEVHQWFQMVNPRMKELFSPTTHVQTRMVPNLEKTSTHVVKENEGSEGFKTTDQAVDGAHQVIDEIPFQVAEVSKMDLLHEYTYQSLAKKLFTALELRRSLHFTS</sequence>
<name>A0AAD7QD52_QUISA</name>
<proteinExistence type="predicted"/>
<comment type="caution">
    <text evidence="1">The sequence shown here is derived from an EMBL/GenBank/DDBJ whole genome shotgun (WGS) entry which is preliminary data.</text>
</comment>
<keyword evidence="2" id="KW-1185">Reference proteome</keyword>
<reference evidence="1" key="1">
    <citation type="journal article" date="2023" name="Science">
        <title>Elucidation of the pathway for biosynthesis of saponin adjuvants from the soapbark tree.</title>
        <authorList>
            <person name="Reed J."/>
            <person name="Orme A."/>
            <person name="El-Demerdash A."/>
            <person name="Owen C."/>
            <person name="Martin L.B.B."/>
            <person name="Misra R.C."/>
            <person name="Kikuchi S."/>
            <person name="Rejzek M."/>
            <person name="Martin A.C."/>
            <person name="Harkess A."/>
            <person name="Leebens-Mack J."/>
            <person name="Louveau T."/>
            <person name="Stephenson M.J."/>
            <person name="Osbourn A."/>
        </authorList>
    </citation>
    <scope>NUCLEOTIDE SEQUENCE</scope>
    <source>
        <strain evidence="1">S10</strain>
    </source>
</reference>
<dbReference type="KEGG" id="qsa:O6P43_002747"/>
<gene>
    <name evidence="1" type="ORF">O6P43_002747</name>
</gene>
<dbReference type="EMBL" id="JARAOO010000002">
    <property type="protein sequence ID" value="KAJ7979338.1"/>
    <property type="molecule type" value="Genomic_DNA"/>
</dbReference>
<dbReference type="Proteomes" id="UP001163823">
    <property type="component" value="Chromosome 2"/>
</dbReference>
<accession>A0AAD7QD52</accession>
<organism evidence="1 2">
    <name type="scientific">Quillaja saponaria</name>
    <name type="common">Soap bark tree</name>
    <dbReference type="NCBI Taxonomy" id="32244"/>
    <lineage>
        <taxon>Eukaryota</taxon>
        <taxon>Viridiplantae</taxon>
        <taxon>Streptophyta</taxon>
        <taxon>Embryophyta</taxon>
        <taxon>Tracheophyta</taxon>
        <taxon>Spermatophyta</taxon>
        <taxon>Magnoliopsida</taxon>
        <taxon>eudicotyledons</taxon>
        <taxon>Gunneridae</taxon>
        <taxon>Pentapetalae</taxon>
        <taxon>rosids</taxon>
        <taxon>fabids</taxon>
        <taxon>Fabales</taxon>
        <taxon>Quillajaceae</taxon>
        <taxon>Quillaja</taxon>
    </lineage>
</organism>
<evidence type="ECO:0000313" key="1">
    <source>
        <dbReference type="EMBL" id="KAJ7979338.1"/>
    </source>
</evidence>
<evidence type="ECO:0000313" key="2">
    <source>
        <dbReference type="Proteomes" id="UP001163823"/>
    </source>
</evidence>
<dbReference type="AlphaFoldDB" id="A0AAD7QD52"/>